<dbReference type="GO" id="GO:0005634">
    <property type="term" value="C:nucleus"/>
    <property type="evidence" value="ECO:0007669"/>
    <property type="project" value="TreeGrafter"/>
</dbReference>
<gene>
    <name evidence="3" type="ORF">KI387_003105</name>
</gene>
<reference evidence="3 4" key="1">
    <citation type="journal article" date="2021" name="Nat. Plants">
        <title>The Taxus genome provides insights into paclitaxel biosynthesis.</title>
        <authorList>
            <person name="Xiong X."/>
            <person name="Gou J."/>
            <person name="Liao Q."/>
            <person name="Li Y."/>
            <person name="Zhou Q."/>
            <person name="Bi G."/>
            <person name="Li C."/>
            <person name="Du R."/>
            <person name="Wang X."/>
            <person name="Sun T."/>
            <person name="Guo L."/>
            <person name="Liang H."/>
            <person name="Lu P."/>
            <person name="Wu Y."/>
            <person name="Zhang Z."/>
            <person name="Ro D.K."/>
            <person name="Shang Y."/>
            <person name="Huang S."/>
            <person name="Yan J."/>
        </authorList>
    </citation>
    <scope>NUCLEOTIDE SEQUENCE [LARGE SCALE GENOMIC DNA]</scope>
    <source>
        <strain evidence="3">Ta-2019</strain>
    </source>
</reference>
<dbReference type="PANTHER" id="PTHR33077:SF61">
    <property type="entry name" value="PROTEIN TIFY 3A-RELATED"/>
    <property type="match status" value="1"/>
</dbReference>
<dbReference type="GO" id="GO:2000022">
    <property type="term" value="P:regulation of jasmonic acid mediated signaling pathway"/>
    <property type="evidence" value="ECO:0007669"/>
    <property type="project" value="TreeGrafter"/>
</dbReference>
<dbReference type="PANTHER" id="PTHR33077">
    <property type="entry name" value="PROTEIN TIFY 4A-RELATED-RELATED"/>
    <property type="match status" value="1"/>
</dbReference>
<evidence type="ECO:0000256" key="1">
    <source>
        <dbReference type="ARBA" id="ARBA00008614"/>
    </source>
</evidence>
<dbReference type="AlphaFoldDB" id="A0AA38LRW3"/>
<dbReference type="Proteomes" id="UP000824469">
    <property type="component" value="Unassembled WGS sequence"/>
</dbReference>
<dbReference type="SMART" id="SM00979">
    <property type="entry name" value="TIFY"/>
    <property type="match status" value="1"/>
</dbReference>
<dbReference type="InterPro" id="IPR040390">
    <property type="entry name" value="TIFY/JAZ"/>
</dbReference>
<feature type="domain" description="Tify" evidence="2">
    <location>
        <begin position="95"/>
        <end position="129"/>
    </location>
</feature>
<evidence type="ECO:0000313" key="3">
    <source>
        <dbReference type="EMBL" id="KAH9330997.1"/>
    </source>
</evidence>
<keyword evidence="4" id="KW-1185">Reference proteome</keyword>
<dbReference type="Pfam" id="PF06200">
    <property type="entry name" value="tify"/>
    <property type="match status" value="1"/>
</dbReference>
<accession>A0AA38LRW3</accession>
<organism evidence="3 4">
    <name type="scientific">Taxus chinensis</name>
    <name type="common">Chinese yew</name>
    <name type="synonym">Taxus wallichiana var. chinensis</name>
    <dbReference type="NCBI Taxonomy" id="29808"/>
    <lineage>
        <taxon>Eukaryota</taxon>
        <taxon>Viridiplantae</taxon>
        <taxon>Streptophyta</taxon>
        <taxon>Embryophyta</taxon>
        <taxon>Tracheophyta</taxon>
        <taxon>Spermatophyta</taxon>
        <taxon>Pinopsida</taxon>
        <taxon>Pinidae</taxon>
        <taxon>Conifers II</taxon>
        <taxon>Cupressales</taxon>
        <taxon>Taxaceae</taxon>
        <taxon>Taxus</taxon>
    </lineage>
</organism>
<dbReference type="InterPro" id="IPR010399">
    <property type="entry name" value="Tify_dom"/>
</dbReference>
<comment type="similarity">
    <text evidence="1">Belongs to the TIFY/JAZ family.</text>
</comment>
<protein>
    <recommendedName>
        <fullName evidence="2">Tify domain-containing protein</fullName>
    </recommendedName>
</protein>
<evidence type="ECO:0000313" key="4">
    <source>
        <dbReference type="Proteomes" id="UP000824469"/>
    </source>
</evidence>
<dbReference type="GO" id="GO:0009611">
    <property type="term" value="P:response to wounding"/>
    <property type="evidence" value="ECO:0007669"/>
    <property type="project" value="TreeGrafter"/>
</dbReference>
<dbReference type="GO" id="GO:0031347">
    <property type="term" value="P:regulation of defense response"/>
    <property type="evidence" value="ECO:0007669"/>
    <property type="project" value="TreeGrafter"/>
</dbReference>
<sequence>MADADDSSDGEASENEARFCIKEFLALKEKASVEMEKNIESDKDRGKSVIENQAPNLDLSLLPAWKAVEPQKSPFGVSPSINANAFRSTFTHSKNQPGHNQLTIFYRGTINVYNVTPDLAKAIMLAANNNNSALCPTPSTCHTSYIQPALTPKT</sequence>
<dbReference type="EMBL" id="JAHRHJ020000001">
    <property type="protein sequence ID" value="KAH9330997.1"/>
    <property type="molecule type" value="Genomic_DNA"/>
</dbReference>
<feature type="non-terminal residue" evidence="3">
    <location>
        <position position="154"/>
    </location>
</feature>
<proteinExistence type="inferred from homology"/>
<name>A0AA38LRW3_TAXCH</name>
<evidence type="ECO:0000259" key="2">
    <source>
        <dbReference type="PROSITE" id="PS51320"/>
    </source>
</evidence>
<comment type="caution">
    <text evidence="3">The sequence shown here is derived from an EMBL/GenBank/DDBJ whole genome shotgun (WGS) entry which is preliminary data.</text>
</comment>
<dbReference type="PROSITE" id="PS51320">
    <property type="entry name" value="TIFY"/>
    <property type="match status" value="1"/>
</dbReference>